<dbReference type="Pfam" id="PF10282">
    <property type="entry name" value="Lactonase"/>
    <property type="match status" value="1"/>
</dbReference>
<dbReference type="InterPro" id="IPR019405">
    <property type="entry name" value="Lactonase_7-beta_prop"/>
</dbReference>
<dbReference type="AlphaFoldDB" id="A0A9D1GZ31"/>
<name>A0A9D1GZ31_9ACTN</name>
<proteinExistence type="inferred from homology"/>
<reference evidence="3" key="1">
    <citation type="submission" date="2020-10" db="EMBL/GenBank/DDBJ databases">
        <authorList>
            <person name="Gilroy R."/>
        </authorList>
    </citation>
    <scope>NUCLEOTIDE SEQUENCE</scope>
    <source>
        <strain evidence="3">ChiGjej1B1-24693</strain>
    </source>
</reference>
<dbReference type="Proteomes" id="UP000886842">
    <property type="component" value="Unassembled WGS sequence"/>
</dbReference>
<dbReference type="SUPFAM" id="SSF51004">
    <property type="entry name" value="C-terminal (heme d1) domain of cytochrome cd1-nitrite reductase"/>
    <property type="match status" value="1"/>
</dbReference>
<dbReference type="InterPro" id="IPR050282">
    <property type="entry name" value="Cycloisomerase_2"/>
</dbReference>
<comment type="caution">
    <text evidence="3">The sequence shown here is derived from an EMBL/GenBank/DDBJ whole genome shotgun (WGS) entry which is preliminary data.</text>
</comment>
<dbReference type="GO" id="GO:0017057">
    <property type="term" value="F:6-phosphogluconolactonase activity"/>
    <property type="evidence" value="ECO:0007669"/>
    <property type="project" value="TreeGrafter"/>
</dbReference>
<feature type="region of interest" description="Disordered" evidence="2">
    <location>
        <begin position="60"/>
        <end position="82"/>
    </location>
</feature>
<evidence type="ECO:0000256" key="2">
    <source>
        <dbReference type="SAM" id="MobiDB-lite"/>
    </source>
</evidence>
<protein>
    <submittedName>
        <fullName evidence="3">Beta-propeller fold lactonase family protein</fullName>
    </submittedName>
</protein>
<accession>A0A9D1GZ31</accession>
<dbReference type="PANTHER" id="PTHR30344">
    <property type="entry name" value="6-PHOSPHOGLUCONOLACTONASE-RELATED"/>
    <property type="match status" value="1"/>
</dbReference>
<dbReference type="EMBL" id="DVLP01000184">
    <property type="protein sequence ID" value="HIT75130.1"/>
    <property type="molecule type" value="Genomic_DNA"/>
</dbReference>
<evidence type="ECO:0000313" key="3">
    <source>
        <dbReference type="EMBL" id="HIT75130.1"/>
    </source>
</evidence>
<organism evidence="3 4">
    <name type="scientific">Candidatus Avipropionibacterium avicola</name>
    <dbReference type="NCBI Taxonomy" id="2840701"/>
    <lineage>
        <taxon>Bacteria</taxon>
        <taxon>Bacillati</taxon>
        <taxon>Actinomycetota</taxon>
        <taxon>Actinomycetes</taxon>
        <taxon>Propionibacteriales</taxon>
        <taxon>Propionibacteriaceae</taxon>
        <taxon>Propionibacteriaceae incertae sedis</taxon>
        <taxon>Candidatus Avipropionibacterium</taxon>
    </lineage>
</organism>
<comment type="similarity">
    <text evidence="1">Belongs to the cycloisomerase 2 family.</text>
</comment>
<gene>
    <name evidence="3" type="ORF">IAA98_06070</name>
</gene>
<dbReference type="PANTHER" id="PTHR30344:SF1">
    <property type="entry name" value="6-PHOSPHOGLUCONOLACTONASE"/>
    <property type="match status" value="1"/>
</dbReference>
<evidence type="ECO:0000256" key="1">
    <source>
        <dbReference type="ARBA" id="ARBA00005564"/>
    </source>
</evidence>
<evidence type="ECO:0000313" key="4">
    <source>
        <dbReference type="Proteomes" id="UP000886842"/>
    </source>
</evidence>
<dbReference type="Gene3D" id="2.130.10.10">
    <property type="entry name" value="YVTN repeat-like/Quinoprotein amine dehydrogenase"/>
    <property type="match status" value="1"/>
</dbReference>
<sequence length="325" mass="33715">MDVTSLSLLIGTATDIRQVRVDPTSGSCVNVGTAVPCATNLSLTPDPLRSVVWSASLDDDGRVSTVHTGPEGPRAGTSSPTGGAVPCHVGLVAAQGSARTVAVANYSGHNVGIVSSIDVTDPRGGATLEATVDFGEGSHPHQVLPLGNRLVVSDLGLDSLHLLDRDDPTNITGRIQLDQGAGPRDAVLIGEHLVVALEVGNAVGLVQLDRDDDATITGGRQVARHDFTGAPEQTHPSQIIADSRGRALVLNRGSDTLCVVEVADGRITSVTEHDVPAWPMDLVEVDGTVLVACRDADVVVALDLDDPDTELFRFAVPSPNALVIL</sequence>
<dbReference type="InterPro" id="IPR015943">
    <property type="entry name" value="WD40/YVTN_repeat-like_dom_sf"/>
</dbReference>
<dbReference type="InterPro" id="IPR011048">
    <property type="entry name" value="Haem_d1_sf"/>
</dbReference>
<reference evidence="3" key="2">
    <citation type="journal article" date="2021" name="PeerJ">
        <title>Extensive microbial diversity within the chicken gut microbiome revealed by metagenomics and culture.</title>
        <authorList>
            <person name="Gilroy R."/>
            <person name="Ravi A."/>
            <person name="Getino M."/>
            <person name="Pursley I."/>
            <person name="Horton D.L."/>
            <person name="Alikhan N.F."/>
            <person name="Baker D."/>
            <person name="Gharbi K."/>
            <person name="Hall N."/>
            <person name="Watson M."/>
            <person name="Adriaenssens E.M."/>
            <person name="Foster-Nyarko E."/>
            <person name="Jarju S."/>
            <person name="Secka A."/>
            <person name="Antonio M."/>
            <person name="Oren A."/>
            <person name="Chaudhuri R.R."/>
            <person name="La Ragione R."/>
            <person name="Hildebrand F."/>
            <person name="Pallen M.J."/>
        </authorList>
    </citation>
    <scope>NUCLEOTIDE SEQUENCE</scope>
    <source>
        <strain evidence="3">ChiGjej1B1-24693</strain>
    </source>
</reference>